<dbReference type="KEGG" id="mpar:F7D14_09330"/>
<protein>
    <submittedName>
        <fullName evidence="1">Uncharacterized protein</fullName>
    </submittedName>
</protein>
<dbReference type="Proteomes" id="UP000422569">
    <property type="component" value="Chromosome"/>
</dbReference>
<organism evidence="1 2">
    <name type="scientific">Methylocystis parvus</name>
    <dbReference type="NCBI Taxonomy" id="134"/>
    <lineage>
        <taxon>Bacteria</taxon>
        <taxon>Pseudomonadati</taxon>
        <taxon>Pseudomonadota</taxon>
        <taxon>Alphaproteobacteria</taxon>
        <taxon>Hyphomicrobiales</taxon>
        <taxon>Methylocystaceae</taxon>
        <taxon>Methylocystis</taxon>
    </lineage>
</organism>
<gene>
    <name evidence="1" type="ORF">F7D14_09330</name>
</gene>
<proteinExistence type="predicted"/>
<reference evidence="1 2" key="1">
    <citation type="submission" date="2019-09" db="EMBL/GenBank/DDBJ databases">
        <title>Isolation and complete genome sequencing of Methylocystis species.</title>
        <authorList>
            <person name="Rumah B.L."/>
            <person name="Stead C.E."/>
            <person name="Stevens B.C."/>
            <person name="Minton N.P."/>
            <person name="Grosse-Honebrink A."/>
            <person name="Zhang Y."/>
        </authorList>
    </citation>
    <scope>NUCLEOTIDE SEQUENCE [LARGE SCALE GENOMIC DNA]</scope>
    <source>
        <strain evidence="1 2">BRCS2</strain>
    </source>
</reference>
<dbReference type="EMBL" id="CP044331">
    <property type="protein sequence ID" value="QGM97643.1"/>
    <property type="molecule type" value="Genomic_DNA"/>
</dbReference>
<evidence type="ECO:0000313" key="1">
    <source>
        <dbReference type="EMBL" id="QGM97643.1"/>
    </source>
</evidence>
<accession>A0A6B8M8I9</accession>
<keyword evidence="2" id="KW-1185">Reference proteome</keyword>
<dbReference type="AlphaFoldDB" id="A0A6B8M8I9"/>
<dbReference type="RefSeq" id="WP_016917690.1">
    <property type="nucleotide sequence ID" value="NZ_CP044331.1"/>
</dbReference>
<name>A0A6B8M8I9_9HYPH</name>
<evidence type="ECO:0000313" key="2">
    <source>
        <dbReference type="Proteomes" id="UP000422569"/>
    </source>
</evidence>
<sequence>MAEHLSDPAEDAAEDRFYADGHPLDEVHYLEAKVILNGLRFTSVQSFHDFGKLVRKAAKEARIDFETERYERLRPQIREVLFLDTKEFKLYNHAFILRRRTVYEDGFPVGEPEIVFKFRHPDLDTASQLDIRPNIPGMYRVKFKEEWLPRKDRIGGMRSLYSHNVEFKLDPLAFSSDLTAHEALVEAFPALRPLMTKENERLELVNRTAVEEVQQKLGALDFGKDFTAESDVAVWRTRGDQHQLVGEFSFQCKFQRRQELSAKALLKCEEFFKLLQCEAQDWISLGTTKTGAVYRLKGNPPQSHE</sequence>